<evidence type="ECO:0000313" key="4">
    <source>
        <dbReference type="EMBL" id="MDS1271333.1"/>
    </source>
</evidence>
<dbReference type="RefSeq" id="WP_310912858.1">
    <property type="nucleotide sequence ID" value="NZ_JAVLVT010000005.1"/>
</dbReference>
<dbReference type="Proteomes" id="UP001250214">
    <property type="component" value="Unassembled WGS sequence"/>
</dbReference>
<dbReference type="CDD" id="cd01071">
    <property type="entry name" value="PBP2_PhnD_like"/>
    <property type="match status" value="1"/>
</dbReference>
<evidence type="ECO:0000256" key="1">
    <source>
        <dbReference type="ARBA" id="ARBA00007162"/>
    </source>
</evidence>
<dbReference type="PROSITE" id="PS51257">
    <property type="entry name" value="PROKAR_LIPOPROTEIN"/>
    <property type="match status" value="1"/>
</dbReference>
<comment type="similarity">
    <text evidence="1">Belongs to the phosphate/phosphite/phosphonate binding protein family.</text>
</comment>
<dbReference type="InterPro" id="IPR005770">
    <property type="entry name" value="PhnD"/>
</dbReference>
<dbReference type="NCBIfam" id="TIGR01098">
    <property type="entry name" value="3A0109s03R"/>
    <property type="match status" value="1"/>
</dbReference>
<dbReference type="PANTHER" id="PTHR35841:SF1">
    <property type="entry name" value="PHOSPHONATES-BINDING PERIPLASMIC PROTEIN"/>
    <property type="match status" value="1"/>
</dbReference>
<name>A0ABU2H7P9_9ACTN</name>
<feature type="signal peptide" evidence="3">
    <location>
        <begin position="1"/>
        <end position="28"/>
    </location>
</feature>
<proteinExistence type="inferred from homology"/>
<gene>
    <name evidence="4" type="ORF">RIF23_13605</name>
</gene>
<dbReference type="SUPFAM" id="SSF53850">
    <property type="entry name" value="Periplasmic binding protein-like II"/>
    <property type="match status" value="1"/>
</dbReference>
<dbReference type="PANTHER" id="PTHR35841">
    <property type="entry name" value="PHOSPHONATES-BINDING PERIPLASMIC PROTEIN"/>
    <property type="match status" value="1"/>
</dbReference>
<keyword evidence="5" id="KW-1185">Reference proteome</keyword>
<evidence type="ECO:0000256" key="3">
    <source>
        <dbReference type="SAM" id="SignalP"/>
    </source>
</evidence>
<accession>A0ABU2H7P9</accession>
<organism evidence="4 5">
    <name type="scientific">Lipingzhangella rawalii</name>
    <dbReference type="NCBI Taxonomy" id="2055835"/>
    <lineage>
        <taxon>Bacteria</taxon>
        <taxon>Bacillati</taxon>
        <taxon>Actinomycetota</taxon>
        <taxon>Actinomycetes</taxon>
        <taxon>Streptosporangiales</taxon>
        <taxon>Nocardiopsidaceae</taxon>
        <taxon>Lipingzhangella</taxon>
    </lineage>
</organism>
<reference evidence="5" key="1">
    <citation type="submission" date="2023-07" db="EMBL/GenBank/DDBJ databases">
        <title>Novel species in the genus Lipingzhangella isolated from Sambhar Salt Lake.</title>
        <authorList>
            <person name="Jiya N."/>
            <person name="Kajale S."/>
            <person name="Sharma A."/>
        </authorList>
    </citation>
    <scope>NUCLEOTIDE SEQUENCE [LARGE SCALE GENOMIC DNA]</scope>
    <source>
        <strain evidence="5">LS1_29</strain>
    </source>
</reference>
<comment type="caution">
    <text evidence="4">The sequence shown here is derived from an EMBL/GenBank/DDBJ whole genome shotgun (WGS) entry which is preliminary data.</text>
</comment>
<protein>
    <submittedName>
        <fullName evidence="4">Phosphate/phosphite/phosphonate ABC transporter substrate-binding protein</fullName>
    </submittedName>
</protein>
<sequence>MVQYRCRGLVTAALSATVLLLAACGQSAAEPDSEGDGDQLDPDTLVIGAVPAEEATGLQQSYDPIIEMLADETGKDVEFESATDYAAVIEAQRSGQIHIAQYGPFAYYLAEQGGADVNVAGVMIQEEGEPPGYVSYGLAPADSDIEELADFADREVCFVDANSASGYMYPLAGLIEAGLDEGDYEEVMAGGHDASAISVASGDCDAGFAFDSMVDEVLIEGGDLEEGELKVVWESETITSAPMVVHGGLDDELYTTVMDAFAEKANVEYLSANGYCPSEEDCDLSDQAIWGWEPVPDDFFDGLEEVCETTGAPQCEDPEAG</sequence>
<evidence type="ECO:0000313" key="5">
    <source>
        <dbReference type="Proteomes" id="UP001250214"/>
    </source>
</evidence>
<dbReference type="EMBL" id="JAVLVT010000005">
    <property type="protein sequence ID" value="MDS1271333.1"/>
    <property type="molecule type" value="Genomic_DNA"/>
</dbReference>
<feature type="chain" id="PRO_5046392684" evidence="3">
    <location>
        <begin position="29"/>
        <end position="321"/>
    </location>
</feature>
<keyword evidence="2 3" id="KW-0732">Signal</keyword>
<evidence type="ECO:0000256" key="2">
    <source>
        <dbReference type="ARBA" id="ARBA00022729"/>
    </source>
</evidence>
<dbReference type="Pfam" id="PF12974">
    <property type="entry name" value="Phosphonate-bd"/>
    <property type="match status" value="1"/>
</dbReference>
<dbReference type="Gene3D" id="3.40.190.10">
    <property type="entry name" value="Periplasmic binding protein-like II"/>
    <property type="match status" value="2"/>
</dbReference>